<keyword evidence="4" id="KW-1133">Transmembrane helix</keyword>
<reference evidence="6 7" key="1">
    <citation type="submission" date="2020-05" db="EMBL/GenBank/DDBJ databases">
        <authorList>
            <person name="Niu N."/>
        </authorList>
    </citation>
    <scope>NUCLEOTIDE SEQUENCE [LARGE SCALE GENOMIC DNA]</scope>
    <source>
        <strain evidence="6 7">3340-03</strain>
    </source>
</reference>
<comment type="subcellular location">
    <subcellularLocation>
        <location evidence="1">Cell envelope</location>
    </subcellularLocation>
</comment>
<dbReference type="GO" id="GO:0017004">
    <property type="term" value="P:cytochrome complex assembly"/>
    <property type="evidence" value="ECO:0007669"/>
    <property type="project" value="UniProtKB-KW"/>
</dbReference>
<dbReference type="InterPro" id="IPR013740">
    <property type="entry name" value="Redoxin"/>
</dbReference>
<name>A0A849P3D0_9BURK</name>
<dbReference type="AlphaFoldDB" id="A0A849P3D0"/>
<gene>
    <name evidence="6" type="ORF">HKX39_01555</name>
</gene>
<keyword evidence="4" id="KW-0472">Membrane</keyword>
<dbReference type="CDD" id="cd02966">
    <property type="entry name" value="TlpA_like_family"/>
    <property type="match status" value="1"/>
</dbReference>
<proteinExistence type="predicted"/>
<accession>A0A849P3D0</accession>
<feature type="domain" description="Thioredoxin" evidence="5">
    <location>
        <begin position="21"/>
        <end position="161"/>
    </location>
</feature>
<dbReference type="GO" id="GO:0030313">
    <property type="term" value="C:cell envelope"/>
    <property type="evidence" value="ECO:0007669"/>
    <property type="project" value="UniProtKB-SubCell"/>
</dbReference>
<feature type="transmembrane region" description="Helical" evidence="4">
    <location>
        <begin position="6"/>
        <end position="23"/>
    </location>
</feature>
<keyword evidence="4" id="KW-0812">Transmembrane</keyword>
<dbReference type="PROSITE" id="PS51352">
    <property type="entry name" value="THIOREDOXIN_2"/>
    <property type="match status" value="1"/>
</dbReference>
<keyword evidence="3" id="KW-0676">Redox-active center</keyword>
<evidence type="ECO:0000259" key="5">
    <source>
        <dbReference type="PROSITE" id="PS51352"/>
    </source>
</evidence>
<organism evidence="6 7">
    <name type="scientific">Pelistega suis</name>
    <dbReference type="NCBI Taxonomy" id="1631957"/>
    <lineage>
        <taxon>Bacteria</taxon>
        <taxon>Pseudomonadati</taxon>
        <taxon>Pseudomonadota</taxon>
        <taxon>Betaproteobacteria</taxon>
        <taxon>Burkholderiales</taxon>
        <taxon>Alcaligenaceae</taxon>
        <taxon>Pelistega</taxon>
    </lineage>
</organism>
<evidence type="ECO:0000256" key="3">
    <source>
        <dbReference type="ARBA" id="ARBA00023284"/>
    </source>
</evidence>
<dbReference type="EMBL" id="JABGBN010000001">
    <property type="protein sequence ID" value="NOL50864.1"/>
    <property type="molecule type" value="Genomic_DNA"/>
</dbReference>
<dbReference type="InterPro" id="IPR050553">
    <property type="entry name" value="Thioredoxin_ResA/DsbE_sf"/>
</dbReference>
<dbReference type="InterPro" id="IPR036249">
    <property type="entry name" value="Thioredoxin-like_sf"/>
</dbReference>
<dbReference type="InterPro" id="IPR013766">
    <property type="entry name" value="Thioredoxin_domain"/>
</dbReference>
<evidence type="ECO:0000256" key="2">
    <source>
        <dbReference type="ARBA" id="ARBA00022748"/>
    </source>
</evidence>
<protein>
    <submittedName>
        <fullName evidence="6">TlpA family protein disulfide reductase</fullName>
    </submittedName>
</protein>
<dbReference type="GO" id="GO:0015036">
    <property type="term" value="F:disulfide oxidoreductase activity"/>
    <property type="evidence" value="ECO:0007669"/>
    <property type="project" value="UniProtKB-ARBA"/>
</dbReference>
<evidence type="ECO:0000313" key="7">
    <source>
        <dbReference type="Proteomes" id="UP000537862"/>
    </source>
</evidence>
<dbReference type="SUPFAM" id="SSF52833">
    <property type="entry name" value="Thioredoxin-like"/>
    <property type="match status" value="1"/>
</dbReference>
<dbReference type="PROSITE" id="PS00194">
    <property type="entry name" value="THIOREDOXIN_1"/>
    <property type="match status" value="1"/>
</dbReference>
<evidence type="ECO:0000313" key="6">
    <source>
        <dbReference type="EMBL" id="NOL50864.1"/>
    </source>
</evidence>
<keyword evidence="7" id="KW-1185">Reference proteome</keyword>
<dbReference type="Proteomes" id="UP000537862">
    <property type="component" value="Unassembled WGS sequence"/>
</dbReference>
<sequence>MNKLIIAITAIIIAVAGFFFFFNKDSAPHVTFQTLDGGKINTEELKGKVVLVKFWATTCVTCVKQMPDTIEYYNTYKDKGYDTIAVAMSYDNTEALHKFRESYQLPFTVAYDKSGQVATDFGGIRFTPVSFLIDRDGNIVKRYIGEYDKKEFIQTLEKTLAQK</sequence>
<comment type="caution">
    <text evidence="6">The sequence shown here is derived from an EMBL/GenBank/DDBJ whole genome shotgun (WGS) entry which is preliminary data.</text>
</comment>
<dbReference type="RefSeq" id="WP_171679548.1">
    <property type="nucleotide sequence ID" value="NZ_JABGBN010000001.1"/>
</dbReference>
<evidence type="ECO:0000256" key="4">
    <source>
        <dbReference type="SAM" id="Phobius"/>
    </source>
</evidence>
<dbReference type="InterPro" id="IPR017937">
    <property type="entry name" value="Thioredoxin_CS"/>
</dbReference>
<evidence type="ECO:0000256" key="1">
    <source>
        <dbReference type="ARBA" id="ARBA00004196"/>
    </source>
</evidence>
<keyword evidence="2" id="KW-0201">Cytochrome c-type biogenesis</keyword>
<dbReference type="Gene3D" id="3.40.30.10">
    <property type="entry name" value="Glutaredoxin"/>
    <property type="match status" value="1"/>
</dbReference>
<dbReference type="PANTHER" id="PTHR42852:SF18">
    <property type="entry name" value="CHROMOSOME UNDETERMINED SCAFFOLD_47, WHOLE GENOME SHOTGUN SEQUENCE"/>
    <property type="match status" value="1"/>
</dbReference>
<dbReference type="Pfam" id="PF08534">
    <property type="entry name" value="Redoxin"/>
    <property type="match status" value="1"/>
</dbReference>
<dbReference type="PANTHER" id="PTHR42852">
    <property type="entry name" value="THIOL:DISULFIDE INTERCHANGE PROTEIN DSBE"/>
    <property type="match status" value="1"/>
</dbReference>